<dbReference type="Pfam" id="PF00925">
    <property type="entry name" value="GTP_cyclohydro2"/>
    <property type="match status" value="1"/>
</dbReference>
<evidence type="ECO:0000256" key="8">
    <source>
        <dbReference type="ARBA" id="ARBA00049295"/>
    </source>
</evidence>
<dbReference type="Gene3D" id="3.40.50.10990">
    <property type="entry name" value="GTP cyclohydrolase II"/>
    <property type="match status" value="1"/>
</dbReference>
<dbReference type="EMBL" id="JADGIZ020000038">
    <property type="protein sequence ID" value="KAL2914033.1"/>
    <property type="molecule type" value="Genomic_DNA"/>
</dbReference>
<organism evidence="11 12">
    <name type="scientific">Polyrhizophydium stewartii</name>
    <dbReference type="NCBI Taxonomy" id="2732419"/>
    <lineage>
        <taxon>Eukaryota</taxon>
        <taxon>Fungi</taxon>
        <taxon>Fungi incertae sedis</taxon>
        <taxon>Chytridiomycota</taxon>
        <taxon>Chytridiomycota incertae sedis</taxon>
        <taxon>Chytridiomycetes</taxon>
        <taxon>Rhizophydiales</taxon>
        <taxon>Rhizophydiales incertae sedis</taxon>
        <taxon>Polyrhizophydium</taxon>
    </lineage>
</organism>
<proteinExistence type="inferred from homology"/>
<feature type="compositionally biased region" description="Low complexity" evidence="9">
    <location>
        <begin position="174"/>
        <end position="189"/>
    </location>
</feature>
<evidence type="ECO:0000256" key="9">
    <source>
        <dbReference type="SAM" id="MobiDB-lite"/>
    </source>
</evidence>
<sequence length="435" mass="44625">MTVVIAAQPATAAAAAAPADKAALAARVPAAAAADERVRVPAPVADEADAADTQSDTGSGLTDSPADRTVAARPSALALAAAARAAAADAATTNTTNTTNTTAAARARILPQVQCQASARIPSTFGGTHRLLIYTNSEDDKEHMALVFGSDIQSASLNAWRPDDSAEARAVRGALPASQPPSTAAAASTSAAAASATTTAAVGAAEQPAAEYDAPLVRIHSCCFTGETVGSLRCDCAEQLQEAMRIMAERGRGVILYLIQEGRGIGLRDKLMAYNLIDMGHDTLSANLALGHRADERSYTVASAMLADLGISSIRLLTNNPNKMNEMAADGVQIAERIPMMPTSWQRRQPGARQGGGKGGDDEQSAASHHAHAHGHGEIQDRDEYLVTKIQKMGHILDIPEAILRGVASAASSSTSASAAFSASTASAITSASRA</sequence>
<comment type="pathway">
    <text evidence="1">Cofactor biosynthesis; riboflavin biosynthesis.</text>
</comment>
<evidence type="ECO:0000256" key="6">
    <source>
        <dbReference type="ARBA" id="ARBA00022801"/>
    </source>
</evidence>
<keyword evidence="5" id="KW-0547">Nucleotide-binding</keyword>
<feature type="region of interest" description="Disordered" evidence="9">
    <location>
        <begin position="345"/>
        <end position="380"/>
    </location>
</feature>
<dbReference type="CDD" id="cd00641">
    <property type="entry name" value="GTP_cyclohydro2"/>
    <property type="match status" value="1"/>
</dbReference>
<evidence type="ECO:0000256" key="5">
    <source>
        <dbReference type="ARBA" id="ARBA00022741"/>
    </source>
</evidence>
<evidence type="ECO:0000256" key="3">
    <source>
        <dbReference type="ARBA" id="ARBA00012762"/>
    </source>
</evidence>
<dbReference type="PANTHER" id="PTHR21327">
    <property type="entry name" value="GTP CYCLOHYDROLASE II-RELATED"/>
    <property type="match status" value="1"/>
</dbReference>
<keyword evidence="4" id="KW-0686">Riboflavin biosynthesis</keyword>
<comment type="catalytic activity">
    <reaction evidence="8">
        <text>GTP + 4 H2O = 2,5-diamino-6-hydroxy-4-(5-phosphoribosylamino)-pyrimidine + formate + 2 phosphate + 3 H(+)</text>
        <dbReference type="Rhea" id="RHEA:23704"/>
        <dbReference type="ChEBI" id="CHEBI:15377"/>
        <dbReference type="ChEBI" id="CHEBI:15378"/>
        <dbReference type="ChEBI" id="CHEBI:15740"/>
        <dbReference type="ChEBI" id="CHEBI:37565"/>
        <dbReference type="ChEBI" id="CHEBI:43474"/>
        <dbReference type="ChEBI" id="CHEBI:58614"/>
        <dbReference type="EC" id="3.5.4.25"/>
    </reaction>
</comment>
<feature type="compositionally biased region" description="Polar residues" evidence="9">
    <location>
        <begin position="53"/>
        <end position="62"/>
    </location>
</feature>
<feature type="region of interest" description="Disordered" evidence="9">
    <location>
        <begin position="414"/>
        <end position="435"/>
    </location>
</feature>
<evidence type="ECO:0000256" key="4">
    <source>
        <dbReference type="ARBA" id="ARBA00022619"/>
    </source>
</evidence>
<evidence type="ECO:0000256" key="1">
    <source>
        <dbReference type="ARBA" id="ARBA00005104"/>
    </source>
</evidence>
<reference evidence="11 12" key="1">
    <citation type="submission" date="2023-09" db="EMBL/GenBank/DDBJ databases">
        <title>Pangenome analysis of Batrachochytrium dendrobatidis and related Chytrids.</title>
        <authorList>
            <person name="Yacoub M.N."/>
            <person name="Stajich J.E."/>
            <person name="James T.Y."/>
        </authorList>
    </citation>
    <scope>NUCLEOTIDE SEQUENCE [LARGE SCALE GENOMIC DNA]</scope>
    <source>
        <strain evidence="11 12">JEL0888</strain>
    </source>
</reference>
<dbReference type="Proteomes" id="UP001527925">
    <property type="component" value="Unassembled WGS sequence"/>
</dbReference>
<comment type="caution">
    <text evidence="11">The sequence shown here is derived from an EMBL/GenBank/DDBJ whole genome shotgun (WGS) entry which is preliminary data.</text>
</comment>
<dbReference type="InterPro" id="IPR032677">
    <property type="entry name" value="GTP_cyclohydro_II"/>
</dbReference>
<evidence type="ECO:0000256" key="2">
    <source>
        <dbReference type="ARBA" id="ARBA00008131"/>
    </source>
</evidence>
<keyword evidence="12" id="KW-1185">Reference proteome</keyword>
<feature type="region of interest" description="Disordered" evidence="9">
    <location>
        <begin position="170"/>
        <end position="189"/>
    </location>
</feature>
<dbReference type="NCBIfam" id="NF001591">
    <property type="entry name" value="PRK00393.1"/>
    <property type="match status" value="1"/>
</dbReference>
<evidence type="ECO:0000259" key="10">
    <source>
        <dbReference type="Pfam" id="PF00925"/>
    </source>
</evidence>
<evidence type="ECO:0000313" key="12">
    <source>
        <dbReference type="Proteomes" id="UP001527925"/>
    </source>
</evidence>
<accession>A0ABR4N3B8</accession>
<keyword evidence="7" id="KW-0342">GTP-binding</keyword>
<feature type="region of interest" description="Disordered" evidence="9">
    <location>
        <begin position="35"/>
        <end position="68"/>
    </location>
</feature>
<dbReference type="GO" id="GO:0003935">
    <property type="term" value="F:GTP cyclohydrolase II activity"/>
    <property type="evidence" value="ECO:0007669"/>
    <property type="project" value="UniProtKB-EC"/>
</dbReference>
<dbReference type="InterPro" id="IPR000926">
    <property type="entry name" value="RibA"/>
</dbReference>
<feature type="domain" description="GTP cyclohydrolase II" evidence="10">
    <location>
        <begin position="209"/>
        <end position="339"/>
    </location>
</feature>
<comment type="similarity">
    <text evidence="2">Belongs to the GTP cyclohydrolase II family.</text>
</comment>
<evidence type="ECO:0000256" key="7">
    <source>
        <dbReference type="ARBA" id="ARBA00023134"/>
    </source>
</evidence>
<dbReference type="InterPro" id="IPR036144">
    <property type="entry name" value="RibA-like_sf"/>
</dbReference>
<gene>
    <name evidence="11" type="primary">RIB1</name>
    <name evidence="11" type="ORF">HK105_206478</name>
</gene>
<keyword evidence="6 11" id="KW-0378">Hydrolase</keyword>
<evidence type="ECO:0000313" key="11">
    <source>
        <dbReference type="EMBL" id="KAL2914033.1"/>
    </source>
</evidence>
<dbReference type="SUPFAM" id="SSF142695">
    <property type="entry name" value="RibA-like"/>
    <property type="match status" value="1"/>
</dbReference>
<dbReference type="EC" id="3.5.4.25" evidence="3"/>
<name>A0ABR4N3B8_9FUNG</name>
<dbReference type="PANTHER" id="PTHR21327:SF29">
    <property type="entry name" value="GTP CYCLOHYDROLASE-2"/>
    <property type="match status" value="1"/>
</dbReference>
<protein>
    <recommendedName>
        <fullName evidence="3">GTP cyclohydrolase II</fullName>
        <ecNumber evidence="3">3.5.4.25</ecNumber>
    </recommendedName>
</protein>